<evidence type="ECO:0000313" key="8">
    <source>
        <dbReference type="Proteomes" id="UP000228934"/>
    </source>
</evidence>
<dbReference type="PROSITE" id="PS50835">
    <property type="entry name" value="IG_LIKE"/>
    <property type="match status" value="1"/>
</dbReference>
<keyword evidence="4 5" id="KW-0472">Membrane</keyword>
<dbReference type="GO" id="GO:0007155">
    <property type="term" value="P:cell adhesion"/>
    <property type="evidence" value="ECO:0007669"/>
    <property type="project" value="TreeGrafter"/>
</dbReference>
<evidence type="ECO:0000256" key="1">
    <source>
        <dbReference type="ARBA" id="ARBA00004479"/>
    </source>
</evidence>
<dbReference type="Gene3D" id="2.60.40.10">
    <property type="entry name" value="Immunoglobulins"/>
    <property type="match status" value="1"/>
</dbReference>
<dbReference type="AlphaFoldDB" id="A0A2G9R4L2"/>
<feature type="non-terminal residue" evidence="7">
    <location>
        <position position="1"/>
    </location>
</feature>
<organism evidence="7 8">
    <name type="scientific">Aquarana catesbeiana</name>
    <name type="common">American bullfrog</name>
    <name type="synonym">Rana catesbeiana</name>
    <dbReference type="NCBI Taxonomy" id="8400"/>
    <lineage>
        <taxon>Eukaryota</taxon>
        <taxon>Metazoa</taxon>
        <taxon>Chordata</taxon>
        <taxon>Craniata</taxon>
        <taxon>Vertebrata</taxon>
        <taxon>Euteleostomi</taxon>
        <taxon>Amphibia</taxon>
        <taxon>Batrachia</taxon>
        <taxon>Anura</taxon>
        <taxon>Neobatrachia</taxon>
        <taxon>Ranoidea</taxon>
        <taxon>Ranidae</taxon>
        <taxon>Aquarana</taxon>
    </lineage>
</organism>
<sequence>IAGNKPVNRSVDLSGRKAVTLICRADSNPEANVTWHNENNIVNRSKSSAALRITMTNHGIYVCLAQNDLGMNLKYVEVFLQGTPSNSQRFFQVTDMLIGVACGIIISLIIAFLLFKFYLRNQPKLTSDLNHTQGLPSSQDFPPADNSQIYAHVQAPGSSNESSNLKDVSYATVAFSKAIAKGTPKQPETEYSEIRFP</sequence>
<evidence type="ECO:0000256" key="5">
    <source>
        <dbReference type="SAM" id="Phobius"/>
    </source>
</evidence>
<dbReference type="InterPro" id="IPR007110">
    <property type="entry name" value="Ig-like_dom"/>
</dbReference>
<dbReference type="PANTHER" id="PTHR12035:SF125">
    <property type="entry name" value="SIALIC ACID-BINDING IG-LIKE LECTIN 5"/>
    <property type="match status" value="1"/>
</dbReference>
<dbReference type="OrthoDB" id="6106100at2759"/>
<keyword evidence="3 5" id="KW-1133">Transmembrane helix</keyword>
<dbReference type="InterPro" id="IPR013783">
    <property type="entry name" value="Ig-like_fold"/>
</dbReference>
<name>A0A2G9R4L2_AQUCT</name>
<gene>
    <name evidence="7" type="ORF">AB205_0153050</name>
</gene>
<protein>
    <recommendedName>
        <fullName evidence="6">Ig-like domain-containing protein</fullName>
    </recommendedName>
</protein>
<evidence type="ECO:0000313" key="7">
    <source>
        <dbReference type="EMBL" id="PIO22796.1"/>
    </source>
</evidence>
<proteinExistence type="predicted"/>
<accession>A0A2G9R4L2</accession>
<feature type="transmembrane region" description="Helical" evidence="5">
    <location>
        <begin position="96"/>
        <end position="119"/>
    </location>
</feature>
<comment type="subcellular location">
    <subcellularLocation>
        <location evidence="1">Membrane</location>
        <topology evidence="1">Single-pass type I membrane protein</topology>
    </subcellularLocation>
</comment>
<evidence type="ECO:0000256" key="3">
    <source>
        <dbReference type="ARBA" id="ARBA00022989"/>
    </source>
</evidence>
<dbReference type="EMBL" id="KV973377">
    <property type="protein sequence ID" value="PIO22796.1"/>
    <property type="molecule type" value="Genomic_DNA"/>
</dbReference>
<evidence type="ECO:0000256" key="2">
    <source>
        <dbReference type="ARBA" id="ARBA00022692"/>
    </source>
</evidence>
<dbReference type="CDD" id="cd00096">
    <property type="entry name" value="Ig"/>
    <property type="match status" value="1"/>
</dbReference>
<evidence type="ECO:0000259" key="6">
    <source>
        <dbReference type="PROSITE" id="PS50835"/>
    </source>
</evidence>
<dbReference type="InterPro" id="IPR036179">
    <property type="entry name" value="Ig-like_dom_sf"/>
</dbReference>
<dbReference type="GO" id="GO:0005886">
    <property type="term" value="C:plasma membrane"/>
    <property type="evidence" value="ECO:0007669"/>
    <property type="project" value="TreeGrafter"/>
</dbReference>
<dbReference type="PANTHER" id="PTHR12035">
    <property type="entry name" value="SIALIC ACID BINDING IMMUNOGLOBULIN-LIKE LECTIN"/>
    <property type="match status" value="1"/>
</dbReference>
<dbReference type="InterPro" id="IPR051036">
    <property type="entry name" value="SIGLEC"/>
</dbReference>
<dbReference type="Pfam" id="PF13895">
    <property type="entry name" value="Ig_2"/>
    <property type="match status" value="1"/>
</dbReference>
<dbReference type="Proteomes" id="UP000228934">
    <property type="component" value="Unassembled WGS sequence"/>
</dbReference>
<evidence type="ECO:0000256" key="4">
    <source>
        <dbReference type="ARBA" id="ARBA00023136"/>
    </source>
</evidence>
<dbReference type="SMART" id="SM00408">
    <property type="entry name" value="IGc2"/>
    <property type="match status" value="1"/>
</dbReference>
<dbReference type="GO" id="GO:0033691">
    <property type="term" value="F:sialic acid binding"/>
    <property type="evidence" value="ECO:0007669"/>
    <property type="project" value="TreeGrafter"/>
</dbReference>
<reference evidence="8" key="1">
    <citation type="journal article" date="2017" name="Nat. Commun.">
        <title>The North American bullfrog draft genome provides insight into hormonal regulation of long noncoding RNA.</title>
        <authorList>
            <person name="Hammond S.A."/>
            <person name="Warren R.L."/>
            <person name="Vandervalk B.P."/>
            <person name="Kucuk E."/>
            <person name="Khan H."/>
            <person name="Gibb E.A."/>
            <person name="Pandoh P."/>
            <person name="Kirk H."/>
            <person name="Zhao Y."/>
            <person name="Jones M."/>
            <person name="Mungall A.J."/>
            <person name="Coope R."/>
            <person name="Pleasance S."/>
            <person name="Moore R.A."/>
            <person name="Holt R.A."/>
            <person name="Round J.M."/>
            <person name="Ohora S."/>
            <person name="Walle B.V."/>
            <person name="Veldhoen N."/>
            <person name="Helbing C.C."/>
            <person name="Birol I."/>
        </authorList>
    </citation>
    <scope>NUCLEOTIDE SEQUENCE [LARGE SCALE GENOMIC DNA]</scope>
</reference>
<keyword evidence="2 5" id="KW-0812">Transmembrane</keyword>
<keyword evidence="8" id="KW-1185">Reference proteome</keyword>
<dbReference type="InterPro" id="IPR003598">
    <property type="entry name" value="Ig_sub2"/>
</dbReference>
<dbReference type="SUPFAM" id="SSF48726">
    <property type="entry name" value="Immunoglobulin"/>
    <property type="match status" value="1"/>
</dbReference>
<feature type="domain" description="Ig-like" evidence="6">
    <location>
        <begin position="15"/>
        <end position="79"/>
    </location>
</feature>